<evidence type="ECO:0000313" key="1">
    <source>
        <dbReference type="EMBL" id="KAK9323110.1"/>
    </source>
</evidence>
<dbReference type="EMBL" id="MU970065">
    <property type="protein sequence ID" value="KAK9323110.1"/>
    <property type="molecule type" value="Genomic_DNA"/>
</dbReference>
<evidence type="ECO:0000313" key="2">
    <source>
        <dbReference type="Proteomes" id="UP001489719"/>
    </source>
</evidence>
<keyword evidence="2" id="KW-1185">Reference proteome</keyword>
<comment type="caution">
    <text evidence="1">The sequence shown here is derived from an EMBL/GenBank/DDBJ whole genome shotgun (WGS) entry which is preliminary data.</text>
</comment>
<name>A0ACC3TQ25_9ASCO</name>
<organism evidence="1 2">
    <name type="scientific">Lipomyces orientalis</name>
    <dbReference type="NCBI Taxonomy" id="1233043"/>
    <lineage>
        <taxon>Eukaryota</taxon>
        <taxon>Fungi</taxon>
        <taxon>Dikarya</taxon>
        <taxon>Ascomycota</taxon>
        <taxon>Saccharomycotina</taxon>
        <taxon>Lipomycetes</taxon>
        <taxon>Lipomycetales</taxon>
        <taxon>Lipomycetaceae</taxon>
        <taxon>Lipomyces</taxon>
    </lineage>
</organism>
<accession>A0ACC3TQ25</accession>
<proteinExistence type="predicted"/>
<reference evidence="2" key="1">
    <citation type="journal article" date="2024" name="Front. Bioeng. Biotechnol.">
        <title>Genome-scale model development and genomic sequencing of the oleaginous clade Lipomyces.</title>
        <authorList>
            <person name="Czajka J.J."/>
            <person name="Han Y."/>
            <person name="Kim J."/>
            <person name="Mondo S.J."/>
            <person name="Hofstad B.A."/>
            <person name="Robles A."/>
            <person name="Haridas S."/>
            <person name="Riley R."/>
            <person name="LaButti K."/>
            <person name="Pangilinan J."/>
            <person name="Andreopoulos W."/>
            <person name="Lipzen A."/>
            <person name="Yan J."/>
            <person name="Wang M."/>
            <person name="Ng V."/>
            <person name="Grigoriev I.V."/>
            <person name="Spatafora J.W."/>
            <person name="Magnuson J.K."/>
            <person name="Baker S.E."/>
            <person name="Pomraning K.R."/>
        </authorList>
    </citation>
    <scope>NUCLEOTIDE SEQUENCE [LARGE SCALE GENOMIC DNA]</scope>
    <source>
        <strain evidence="2">CBS 10300</strain>
    </source>
</reference>
<sequence>MAHLSSSTQLSMAPRFEGDLSVLNDWPYKLGKEVLFSQGRKELFDSGILNYYNYGHLYDNSSVRTLSQARMVQSAENFLAGFFGLDWAEHANLLVAIDPAVTGVFDCARAFDGYPVASEVVGI</sequence>
<dbReference type="Proteomes" id="UP001489719">
    <property type="component" value="Unassembled WGS sequence"/>
</dbReference>
<protein>
    <submittedName>
        <fullName evidence="1">Uncharacterized protein</fullName>
    </submittedName>
</protein>
<gene>
    <name evidence="1" type="ORF">V1517DRAFT_109401</name>
</gene>